<evidence type="ECO:0000313" key="3">
    <source>
        <dbReference type="Proteomes" id="UP001262817"/>
    </source>
</evidence>
<sequence>MILDLHETLKDEEEAPTLGVVLLSLVLIVFIIVLVSIIFYLGRMAFINFV</sequence>
<gene>
    <name evidence="2" type="ORF">P7D17_07255</name>
</gene>
<evidence type="ECO:0000256" key="1">
    <source>
        <dbReference type="SAM" id="Phobius"/>
    </source>
</evidence>
<dbReference type="EMBL" id="JARPXR010000007">
    <property type="protein sequence ID" value="MDT2583911.1"/>
    <property type="molecule type" value="Genomic_DNA"/>
</dbReference>
<keyword evidence="1" id="KW-0812">Transmembrane</keyword>
<keyword evidence="1" id="KW-1133">Transmembrane helix</keyword>
<accession>A0AAJ2IUL7</accession>
<protein>
    <submittedName>
        <fullName evidence="2">Uncharacterized protein</fullName>
    </submittedName>
</protein>
<feature type="transmembrane region" description="Helical" evidence="1">
    <location>
        <begin position="20"/>
        <end position="41"/>
    </location>
</feature>
<dbReference type="AlphaFoldDB" id="A0AAJ2IUL7"/>
<keyword evidence="1" id="KW-0472">Membrane</keyword>
<dbReference type="RefSeq" id="WP_311842990.1">
    <property type="nucleotide sequence ID" value="NZ_JARPXR010000007.1"/>
</dbReference>
<organism evidence="2 3">
    <name type="scientific">Lactococcus petauri</name>
    <dbReference type="NCBI Taxonomy" id="1940789"/>
    <lineage>
        <taxon>Bacteria</taxon>
        <taxon>Bacillati</taxon>
        <taxon>Bacillota</taxon>
        <taxon>Bacilli</taxon>
        <taxon>Lactobacillales</taxon>
        <taxon>Streptococcaceae</taxon>
        <taxon>Lactococcus</taxon>
    </lineage>
</organism>
<reference evidence="2" key="1">
    <citation type="submission" date="2023-03" db="EMBL/GenBank/DDBJ databases">
        <authorList>
            <person name="Shen W."/>
            <person name="Cai J."/>
        </authorList>
    </citation>
    <scope>NUCLEOTIDE SEQUENCE</scope>
    <source>
        <strain evidence="2">P86-2</strain>
    </source>
</reference>
<name>A0AAJ2IUL7_9LACT</name>
<dbReference type="Proteomes" id="UP001262817">
    <property type="component" value="Unassembled WGS sequence"/>
</dbReference>
<evidence type="ECO:0000313" key="2">
    <source>
        <dbReference type="EMBL" id="MDT2583911.1"/>
    </source>
</evidence>
<comment type="caution">
    <text evidence="2">The sequence shown here is derived from an EMBL/GenBank/DDBJ whole genome shotgun (WGS) entry which is preliminary data.</text>
</comment>
<proteinExistence type="predicted"/>